<accession>A0A9W6Z344</accession>
<evidence type="ECO:0000313" key="4">
    <source>
        <dbReference type="Proteomes" id="UP001165063"/>
    </source>
</evidence>
<feature type="coiled-coil region" evidence="1">
    <location>
        <begin position="178"/>
        <end position="230"/>
    </location>
</feature>
<gene>
    <name evidence="3" type="ORF">Amon01_000732700</name>
</gene>
<feature type="domain" description="Septin-type G" evidence="2">
    <location>
        <begin position="1"/>
        <end position="131"/>
    </location>
</feature>
<dbReference type="EMBL" id="BSXU01005313">
    <property type="protein sequence ID" value="GMG52413.1"/>
    <property type="molecule type" value="Genomic_DNA"/>
</dbReference>
<proteinExistence type="predicted"/>
<protein>
    <submittedName>
        <fullName evidence="3">Unnamed protein product</fullName>
    </submittedName>
</protein>
<dbReference type="AlphaFoldDB" id="A0A9W6Z344"/>
<keyword evidence="4" id="KW-1185">Reference proteome</keyword>
<sequence length="231" mass="27301">MQELQYNKKLILEDIQYHKLPVFNFLDEYFQLDDEYYDENDEEDETVELNRFLQKTQPFAVMGSNTVIKDESTGELKRVRKYPWGVVDIFDNEVSDFLTLKNTLLITHLNDFKDYTHEVLYENYRIKTLGEEEDDPEFINGASSRVISLSKNAGAAAANSPIMNKYGSERFASNSPRLTEKEREIQLEEERLRAFEERVQKDLLLKRQEIEQRERELAELEKRLKAQGLTE</sequence>
<dbReference type="Gene3D" id="3.40.50.300">
    <property type="entry name" value="P-loop containing nucleotide triphosphate hydrolases"/>
    <property type="match status" value="1"/>
</dbReference>
<dbReference type="InterPro" id="IPR027417">
    <property type="entry name" value="P-loop_NTPase"/>
</dbReference>
<dbReference type="GO" id="GO:0005525">
    <property type="term" value="F:GTP binding"/>
    <property type="evidence" value="ECO:0007669"/>
    <property type="project" value="InterPro"/>
</dbReference>
<dbReference type="PANTHER" id="PTHR18884">
    <property type="entry name" value="SEPTIN"/>
    <property type="match status" value="1"/>
</dbReference>
<dbReference type="OrthoDB" id="416553at2759"/>
<dbReference type="Proteomes" id="UP001165063">
    <property type="component" value="Unassembled WGS sequence"/>
</dbReference>
<evidence type="ECO:0000313" key="3">
    <source>
        <dbReference type="EMBL" id="GMG52413.1"/>
    </source>
</evidence>
<reference evidence="3" key="1">
    <citation type="submission" date="2023-04" db="EMBL/GenBank/DDBJ databases">
        <title>Ambrosiozyma monospora NBRC 1965.</title>
        <authorList>
            <person name="Ichikawa N."/>
            <person name="Sato H."/>
            <person name="Tonouchi N."/>
        </authorList>
    </citation>
    <scope>NUCLEOTIDE SEQUENCE</scope>
    <source>
        <strain evidence="3">NBRC 1965</strain>
    </source>
</reference>
<comment type="caution">
    <text evidence="3">The sequence shown here is derived from an EMBL/GenBank/DDBJ whole genome shotgun (WGS) entry which is preliminary data.</text>
</comment>
<evidence type="ECO:0000256" key="1">
    <source>
        <dbReference type="SAM" id="Coils"/>
    </source>
</evidence>
<name>A0A9W6Z344_AMBMO</name>
<evidence type="ECO:0000259" key="2">
    <source>
        <dbReference type="PROSITE" id="PS51719"/>
    </source>
</evidence>
<dbReference type="PROSITE" id="PS51719">
    <property type="entry name" value="G_SEPTIN"/>
    <property type="match status" value="1"/>
</dbReference>
<keyword evidence="1" id="KW-0175">Coiled coil</keyword>
<dbReference type="InterPro" id="IPR030379">
    <property type="entry name" value="G_SEPTIN_dom"/>
</dbReference>
<dbReference type="Pfam" id="PF00735">
    <property type="entry name" value="Septin"/>
    <property type="match status" value="1"/>
</dbReference>
<organism evidence="3 4">
    <name type="scientific">Ambrosiozyma monospora</name>
    <name type="common">Yeast</name>
    <name type="synonym">Endomycopsis monosporus</name>
    <dbReference type="NCBI Taxonomy" id="43982"/>
    <lineage>
        <taxon>Eukaryota</taxon>
        <taxon>Fungi</taxon>
        <taxon>Dikarya</taxon>
        <taxon>Ascomycota</taxon>
        <taxon>Saccharomycotina</taxon>
        <taxon>Pichiomycetes</taxon>
        <taxon>Pichiales</taxon>
        <taxon>Pichiaceae</taxon>
        <taxon>Ambrosiozyma</taxon>
    </lineage>
</organism>